<organism evidence="10 11">
    <name type="scientific">Geobacter pickeringii</name>
    <dbReference type="NCBI Taxonomy" id="345632"/>
    <lineage>
        <taxon>Bacteria</taxon>
        <taxon>Pseudomonadati</taxon>
        <taxon>Thermodesulfobacteriota</taxon>
        <taxon>Desulfuromonadia</taxon>
        <taxon>Geobacterales</taxon>
        <taxon>Geobacteraceae</taxon>
        <taxon>Geobacter</taxon>
    </lineage>
</organism>
<dbReference type="FunFam" id="3.40.309.10:FF:000006">
    <property type="entry name" value="Gamma-glutamyl phosphate reductase"/>
    <property type="match status" value="1"/>
</dbReference>
<evidence type="ECO:0000256" key="7">
    <source>
        <dbReference type="ARBA" id="ARBA00049024"/>
    </source>
</evidence>
<dbReference type="PROSITE" id="PS01223">
    <property type="entry name" value="PROA"/>
    <property type="match status" value="1"/>
</dbReference>
<dbReference type="HOGENOM" id="CLU_030231_0_0_7"/>
<dbReference type="SUPFAM" id="SSF53720">
    <property type="entry name" value="ALDH-like"/>
    <property type="match status" value="1"/>
</dbReference>
<dbReference type="UniPathway" id="UPA00098">
    <property type="reaction ID" value="UER00360"/>
</dbReference>
<comment type="similarity">
    <text evidence="8">Belongs to the gamma-glutamyl phosphate reductase family.</text>
</comment>
<evidence type="ECO:0000313" key="10">
    <source>
        <dbReference type="EMBL" id="AJE04431.1"/>
    </source>
</evidence>
<dbReference type="Gene3D" id="3.40.309.10">
    <property type="entry name" value="Aldehyde Dehydrogenase, Chain A, domain 2"/>
    <property type="match status" value="1"/>
</dbReference>
<dbReference type="RefSeq" id="WP_039744435.1">
    <property type="nucleotide sequence ID" value="NZ_CP009788.1"/>
</dbReference>
<accession>A0A0B5BK37</accession>
<evidence type="ECO:0000256" key="1">
    <source>
        <dbReference type="ARBA" id="ARBA00004985"/>
    </source>
</evidence>
<comment type="subcellular location">
    <subcellularLocation>
        <location evidence="8">Cytoplasm</location>
    </subcellularLocation>
</comment>
<comment type="function">
    <text evidence="8">Catalyzes the NADPH-dependent reduction of L-glutamate 5-phosphate into L-glutamate 5-semialdehyde and phosphate. The product spontaneously undergoes cyclization to form 1-pyrroline-5-carboxylate.</text>
</comment>
<dbReference type="InterPro" id="IPR000965">
    <property type="entry name" value="GPR_dom"/>
</dbReference>
<dbReference type="InterPro" id="IPR016162">
    <property type="entry name" value="Ald_DH_N"/>
</dbReference>
<dbReference type="EMBL" id="CP009788">
    <property type="protein sequence ID" value="AJE04431.1"/>
    <property type="molecule type" value="Genomic_DNA"/>
</dbReference>
<dbReference type="GO" id="GO:0004350">
    <property type="term" value="F:glutamate-5-semialdehyde dehydrogenase activity"/>
    <property type="evidence" value="ECO:0007669"/>
    <property type="project" value="UniProtKB-UniRule"/>
</dbReference>
<evidence type="ECO:0000313" key="11">
    <source>
        <dbReference type="Proteomes" id="UP000057609"/>
    </source>
</evidence>
<gene>
    <name evidence="8 10" type="primary">proA</name>
    <name evidence="10" type="ORF">GPICK_14665</name>
</gene>
<name>A0A0B5BK37_9BACT</name>
<dbReference type="AlphaFoldDB" id="A0A0B5BK37"/>
<keyword evidence="3 8" id="KW-0028">Amino-acid biosynthesis</keyword>
<evidence type="ECO:0000256" key="3">
    <source>
        <dbReference type="ARBA" id="ARBA00022605"/>
    </source>
</evidence>
<evidence type="ECO:0000259" key="9">
    <source>
        <dbReference type="Pfam" id="PF00171"/>
    </source>
</evidence>
<keyword evidence="5 8" id="KW-0521">NADP</keyword>
<dbReference type="GO" id="GO:0055129">
    <property type="term" value="P:L-proline biosynthetic process"/>
    <property type="evidence" value="ECO:0007669"/>
    <property type="project" value="UniProtKB-UniRule"/>
</dbReference>
<dbReference type="PIRSF" id="PIRSF000151">
    <property type="entry name" value="GPR"/>
    <property type="match status" value="1"/>
</dbReference>
<dbReference type="STRING" id="345632.GPICK_14665"/>
<dbReference type="InterPro" id="IPR016163">
    <property type="entry name" value="Ald_DH_C"/>
</dbReference>
<evidence type="ECO:0000256" key="8">
    <source>
        <dbReference type="HAMAP-Rule" id="MF_00412"/>
    </source>
</evidence>
<dbReference type="Proteomes" id="UP000057609">
    <property type="component" value="Chromosome"/>
</dbReference>
<sequence length="418" mass="45316">MTIAEKIRTIAADARQAAIAMAKLSTGAKNDLLVAMAMALINNTPHLIEENRKDLEAGEQKGLSAAMLDRLMLNEARIRAMADGLREVAALPDPVGEVTKMWKRPNDLMVGKMRIPLGVIGIIYEARPNVTADAAALCLKAGNGVILRGGSEALHSNIAIARILTGEMKKAGIPEAALSVIPFPEREGVLEMLKQEESIDLIIPRGGESLIRFVVEHSKIPVIKHYKGVCHIFVDAAADFDMAERIVVNAKVQRPGVCNSLETLLVHKDIAETFVPRIAATLAGLQVELRGDDCFRQFAPAAKAATEEDWAAEYLELILAARVVDGLDEAVAHINRYGSLHTEAIITDDYRNAQRFIREVNSSTVLVNASTRFADGNQLGLGAEIGISTTKLHSFGPMGLEDLTTTKFIVYGNGQVRQ</sequence>
<evidence type="ECO:0000256" key="5">
    <source>
        <dbReference type="ARBA" id="ARBA00022857"/>
    </source>
</evidence>
<comment type="pathway">
    <text evidence="1 8">Amino-acid biosynthesis; L-proline biosynthesis; L-glutamate 5-semialdehyde from L-glutamate: step 2/2.</text>
</comment>
<proteinExistence type="inferred from homology"/>
<keyword evidence="6 8" id="KW-0560">Oxidoreductase</keyword>
<dbReference type="Pfam" id="PF00171">
    <property type="entry name" value="Aldedh"/>
    <property type="match status" value="1"/>
</dbReference>
<dbReference type="NCBIfam" id="TIGR00407">
    <property type="entry name" value="proA"/>
    <property type="match status" value="1"/>
</dbReference>
<dbReference type="PANTHER" id="PTHR11063:SF8">
    <property type="entry name" value="DELTA-1-PYRROLINE-5-CARBOXYLATE SYNTHASE"/>
    <property type="match status" value="1"/>
</dbReference>
<dbReference type="HAMAP" id="MF_00412">
    <property type="entry name" value="ProA"/>
    <property type="match status" value="1"/>
</dbReference>
<reference evidence="10 11" key="1">
    <citation type="journal article" date="2015" name="Genome Announc.">
        <title>Complete Genome of Geobacter pickeringii G13T, a Metal-Reducing Isolate from Sedimentary Kaolin Deposits.</title>
        <authorList>
            <person name="Badalamenti J.P."/>
            <person name="Bond D.R."/>
        </authorList>
    </citation>
    <scope>NUCLEOTIDE SEQUENCE [LARGE SCALE GENOMIC DNA]</scope>
    <source>
        <strain evidence="10 11">G13</strain>
    </source>
</reference>
<keyword evidence="2 8" id="KW-0963">Cytoplasm</keyword>
<dbReference type="InterPro" id="IPR015590">
    <property type="entry name" value="Aldehyde_DH_dom"/>
</dbReference>
<evidence type="ECO:0000256" key="2">
    <source>
        <dbReference type="ARBA" id="ARBA00022490"/>
    </source>
</evidence>
<dbReference type="EC" id="1.2.1.41" evidence="8"/>
<dbReference type="Gene3D" id="3.40.605.10">
    <property type="entry name" value="Aldehyde Dehydrogenase, Chain A, domain 1"/>
    <property type="match status" value="1"/>
</dbReference>
<dbReference type="CDD" id="cd07079">
    <property type="entry name" value="ALDH_F18-19_ProA-GPR"/>
    <property type="match status" value="1"/>
</dbReference>
<dbReference type="InterPro" id="IPR012134">
    <property type="entry name" value="Glu-5-SA_DH"/>
</dbReference>
<evidence type="ECO:0000256" key="4">
    <source>
        <dbReference type="ARBA" id="ARBA00022650"/>
    </source>
</evidence>
<dbReference type="NCBIfam" id="NF001221">
    <property type="entry name" value="PRK00197.1"/>
    <property type="match status" value="1"/>
</dbReference>
<feature type="domain" description="Aldehyde dehydrogenase" evidence="9">
    <location>
        <begin position="9"/>
        <end position="288"/>
    </location>
</feature>
<keyword evidence="4 8" id="KW-0641">Proline biosynthesis</keyword>
<evidence type="ECO:0000256" key="6">
    <source>
        <dbReference type="ARBA" id="ARBA00023002"/>
    </source>
</evidence>
<keyword evidence="11" id="KW-1185">Reference proteome</keyword>
<dbReference type="OrthoDB" id="9809970at2"/>
<dbReference type="InterPro" id="IPR020593">
    <property type="entry name" value="G-glutamylP_reductase_CS"/>
</dbReference>
<dbReference type="GO" id="GO:0005737">
    <property type="term" value="C:cytoplasm"/>
    <property type="evidence" value="ECO:0007669"/>
    <property type="project" value="UniProtKB-SubCell"/>
</dbReference>
<dbReference type="InterPro" id="IPR016161">
    <property type="entry name" value="Ald_DH/histidinol_DH"/>
</dbReference>
<dbReference type="KEGG" id="gpi:GPICK_14665"/>
<dbReference type="PANTHER" id="PTHR11063">
    <property type="entry name" value="GLUTAMATE SEMIALDEHYDE DEHYDROGENASE"/>
    <property type="match status" value="1"/>
</dbReference>
<comment type="catalytic activity">
    <reaction evidence="7 8">
        <text>L-glutamate 5-semialdehyde + phosphate + NADP(+) = L-glutamyl 5-phosphate + NADPH + H(+)</text>
        <dbReference type="Rhea" id="RHEA:19541"/>
        <dbReference type="ChEBI" id="CHEBI:15378"/>
        <dbReference type="ChEBI" id="CHEBI:43474"/>
        <dbReference type="ChEBI" id="CHEBI:57783"/>
        <dbReference type="ChEBI" id="CHEBI:58066"/>
        <dbReference type="ChEBI" id="CHEBI:58274"/>
        <dbReference type="ChEBI" id="CHEBI:58349"/>
        <dbReference type="EC" id="1.2.1.41"/>
    </reaction>
</comment>
<dbReference type="GO" id="GO:0050661">
    <property type="term" value="F:NADP binding"/>
    <property type="evidence" value="ECO:0007669"/>
    <property type="project" value="InterPro"/>
</dbReference>
<protein>
    <recommendedName>
        <fullName evidence="8">Gamma-glutamyl phosphate reductase</fullName>
        <shortName evidence="8">GPR</shortName>
        <ecNumber evidence="8">1.2.1.41</ecNumber>
    </recommendedName>
    <alternativeName>
        <fullName evidence="8">Glutamate-5-semialdehyde dehydrogenase</fullName>
    </alternativeName>
    <alternativeName>
        <fullName evidence="8">Glutamyl-gamma-semialdehyde dehydrogenase</fullName>
        <shortName evidence="8">GSA dehydrogenase</shortName>
    </alternativeName>
</protein>